<accession>A0ABX1G4N3</accession>
<evidence type="ECO:0000259" key="5">
    <source>
        <dbReference type="Pfam" id="PF13439"/>
    </source>
</evidence>
<keyword evidence="7" id="KW-1185">Reference proteome</keyword>
<dbReference type="EMBL" id="JAAWVT010000003">
    <property type="protein sequence ID" value="NKG20963.1"/>
    <property type="molecule type" value="Genomic_DNA"/>
</dbReference>
<evidence type="ECO:0000256" key="1">
    <source>
        <dbReference type="ARBA" id="ARBA00021292"/>
    </source>
</evidence>
<organism evidence="6 7">
    <name type="scientific">Paeniglutamicibacter terrestris</name>
    <dbReference type="NCBI Taxonomy" id="2723403"/>
    <lineage>
        <taxon>Bacteria</taxon>
        <taxon>Bacillati</taxon>
        <taxon>Actinomycetota</taxon>
        <taxon>Actinomycetes</taxon>
        <taxon>Micrococcales</taxon>
        <taxon>Micrococcaceae</taxon>
        <taxon>Paeniglutamicibacter</taxon>
    </lineage>
</organism>
<reference evidence="6 7" key="1">
    <citation type="submission" date="2020-04" db="EMBL/GenBank/DDBJ databases">
        <title>Paeniglutamicibacter sp. ANT13_2, a novel actinomycete isolated from sediment in Antarctica.</title>
        <authorList>
            <person name="Sakdapetsiri C."/>
            <person name="Pinyakong O."/>
        </authorList>
    </citation>
    <scope>NUCLEOTIDE SEQUENCE [LARGE SCALE GENOMIC DNA]</scope>
    <source>
        <strain evidence="6 7">ANT13_2</strain>
    </source>
</reference>
<evidence type="ECO:0000259" key="4">
    <source>
        <dbReference type="Pfam" id="PF00534"/>
    </source>
</evidence>
<dbReference type="CDD" id="cd03814">
    <property type="entry name" value="GT4-like"/>
    <property type="match status" value="1"/>
</dbReference>
<comment type="caution">
    <text evidence="6">The sequence shown here is derived from an EMBL/GenBank/DDBJ whole genome shotgun (WGS) entry which is preliminary data.</text>
</comment>
<evidence type="ECO:0000256" key="2">
    <source>
        <dbReference type="ARBA" id="ARBA00022676"/>
    </source>
</evidence>
<protein>
    <recommendedName>
        <fullName evidence="1">D-inositol 3-phosphate glycosyltransferase</fullName>
    </recommendedName>
</protein>
<sequence>MKVAIVAESFFPEMNGVTHSLLKILQHLDARGDQVLVIAPSTLENAPPTLEGAVIRRLPAIPLAGYRNIRVAMGGVVRVKALLAEFNPDVVHLASPFVLGWRAVRAAAALGIPSVAVYQTDIPGYAARYGMPFLENWAWQRVKRIHCAATTTLVPSSDSFQKLEAHGIPRMELWRRGVDIERFHPEKRSAEFRQMVAPQGQKIIGYVGRLALEKQVEDLAALAAIPNTRLVIVGDGPQREVLESLLPEAYFAGFLGGDELANAIASFDLFVHPGELETFCQTIQEAMASGVPVVATGRGGPVDLVDSSRTGWLYEPGDLTQLREYVMDLIGDDAKRAAFATAAFQQVQGRSWHVVCEQLMGIYAQAITEHPRVPATLRASK</sequence>
<name>A0ABX1G4N3_9MICC</name>
<dbReference type="PANTHER" id="PTHR45947:SF3">
    <property type="entry name" value="SULFOQUINOVOSYL TRANSFERASE SQD2"/>
    <property type="match status" value="1"/>
</dbReference>
<dbReference type="InterPro" id="IPR001296">
    <property type="entry name" value="Glyco_trans_1"/>
</dbReference>
<evidence type="ECO:0000313" key="6">
    <source>
        <dbReference type="EMBL" id="NKG20963.1"/>
    </source>
</evidence>
<dbReference type="InterPro" id="IPR050194">
    <property type="entry name" value="Glycosyltransferase_grp1"/>
</dbReference>
<dbReference type="RefSeq" id="WP_168151773.1">
    <property type="nucleotide sequence ID" value="NZ_JAAWVT010000003.1"/>
</dbReference>
<keyword evidence="3" id="KW-0808">Transferase</keyword>
<feature type="domain" description="Glycosyl transferase family 1" evidence="4">
    <location>
        <begin position="190"/>
        <end position="345"/>
    </location>
</feature>
<dbReference type="SUPFAM" id="SSF53756">
    <property type="entry name" value="UDP-Glycosyltransferase/glycogen phosphorylase"/>
    <property type="match status" value="1"/>
</dbReference>
<dbReference type="Pfam" id="PF00534">
    <property type="entry name" value="Glycos_transf_1"/>
    <property type="match status" value="1"/>
</dbReference>
<proteinExistence type="predicted"/>
<dbReference type="Proteomes" id="UP000746595">
    <property type="component" value="Unassembled WGS sequence"/>
</dbReference>
<evidence type="ECO:0000256" key="3">
    <source>
        <dbReference type="ARBA" id="ARBA00022679"/>
    </source>
</evidence>
<dbReference type="PANTHER" id="PTHR45947">
    <property type="entry name" value="SULFOQUINOVOSYL TRANSFERASE SQD2"/>
    <property type="match status" value="1"/>
</dbReference>
<evidence type="ECO:0000313" key="7">
    <source>
        <dbReference type="Proteomes" id="UP000746595"/>
    </source>
</evidence>
<keyword evidence="2" id="KW-0328">Glycosyltransferase</keyword>
<gene>
    <name evidence="6" type="ORF">HED64_09640</name>
</gene>
<dbReference type="Pfam" id="PF13439">
    <property type="entry name" value="Glyco_transf_4"/>
    <property type="match status" value="1"/>
</dbReference>
<dbReference type="InterPro" id="IPR028098">
    <property type="entry name" value="Glyco_trans_4-like_N"/>
</dbReference>
<feature type="domain" description="Glycosyltransferase subfamily 4-like N-terminal" evidence="5">
    <location>
        <begin position="15"/>
        <end position="182"/>
    </location>
</feature>
<dbReference type="Gene3D" id="3.40.50.2000">
    <property type="entry name" value="Glycogen Phosphorylase B"/>
    <property type="match status" value="2"/>
</dbReference>